<reference evidence="1" key="1">
    <citation type="submission" date="2021-06" db="EMBL/GenBank/DDBJ databases">
        <authorList>
            <person name="Kallberg Y."/>
            <person name="Tangrot J."/>
            <person name="Rosling A."/>
        </authorList>
    </citation>
    <scope>NUCLEOTIDE SEQUENCE</scope>
    <source>
        <strain evidence="1">UK204</strain>
    </source>
</reference>
<comment type="caution">
    <text evidence="1">The sequence shown here is derived from an EMBL/GenBank/DDBJ whole genome shotgun (WGS) entry which is preliminary data.</text>
</comment>
<sequence>YISKELEFDLQASECGYTRQLNSFIPSENFLKKRDIKELEINTQVNSDNLISKPLNIDFAGCGY</sequence>
<keyword evidence="2" id="KW-1185">Reference proteome</keyword>
<dbReference type="EMBL" id="CAJVPQ010019387">
    <property type="protein sequence ID" value="CAG8753861.1"/>
    <property type="molecule type" value="Genomic_DNA"/>
</dbReference>
<protein>
    <submittedName>
        <fullName evidence="1">1773_t:CDS:1</fullName>
    </submittedName>
</protein>
<evidence type="ECO:0000313" key="2">
    <source>
        <dbReference type="Proteomes" id="UP000789570"/>
    </source>
</evidence>
<feature type="non-terminal residue" evidence="1">
    <location>
        <position position="64"/>
    </location>
</feature>
<proteinExistence type="predicted"/>
<organism evidence="1 2">
    <name type="scientific">Funneliformis caledonium</name>
    <dbReference type="NCBI Taxonomy" id="1117310"/>
    <lineage>
        <taxon>Eukaryota</taxon>
        <taxon>Fungi</taxon>
        <taxon>Fungi incertae sedis</taxon>
        <taxon>Mucoromycota</taxon>
        <taxon>Glomeromycotina</taxon>
        <taxon>Glomeromycetes</taxon>
        <taxon>Glomerales</taxon>
        <taxon>Glomeraceae</taxon>
        <taxon>Funneliformis</taxon>
    </lineage>
</organism>
<gene>
    <name evidence="1" type="ORF">FCALED_LOCUS16475</name>
</gene>
<accession>A0A9N9IYI5</accession>
<evidence type="ECO:0000313" key="1">
    <source>
        <dbReference type="EMBL" id="CAG8753861.1"/>
    </source>
</evidence>
<name>A0A9N9IYI5_9GLOM</name>
<dbReference type="AlphaFoldDB" id="A0A9N9IYI5"/>
<dbReference type="Proteomes" id="UP000789570">
    <property type="component" value="Unassembled WGS sequence"/>
</dbReference>